<protein>
    <submittedName>
        <fullName evidence="1">Gp15 family protein</fullName>
    </submittedName>
</protein>
<dbReference type="eggNOG" id="ENOG5032UD1">
    <property type="taxonomic scope" value="Bacteria"/>
</dbReference>
<organism evidence="1 2">
    <name type="scientific">Cellulosilyticum lentocellum (strain ATCC 49066 / DSM 5427 / NCIMB 11756 / RHM5)</name>
    <name type="common">Clostridium lentocellum</name>
    <dbReference type="NCBI Taxonomy" id="642492"/>
    <lineage>
        <taxon>Bacteria</taxon>
        <taxon>Bacillati</taxon>
        <taxon>Bacillota</taxon>
        <taxon>Clostridia</taxon>
        <taxon>Lachnospirales</taxon>
        <taxon>Cellulosilyticaceae</taxon>
        <taxon>Cellulosilyticum</taxon>
    </lineage>
</organism>
<sequence>MNMLVDLLPQSVEIDTLKYPINTDFRVSILFEELMQDKEIPMEEKLDLAINLYYKHKPHDKAQAVNRLLWFYRCGKELEKKSSSSKSDHKAIYSYEHDDEYIYSAFLQQYNIDLQDVEELHWWKFKALFKSLKDCKIVEIMGYRAMKIDAKIPKSQKEYYQRMKRLYKLPDNRSEEEKEQAIVNVFSSLF</sequence>
<dbReference type="Proteomes" id="UP000008467">
    <property type="component" value="Chromosome"/>
</dbReference>
<dbReference type="KEGG" id="cle:Clole_0828"/>
<dbReference type="RefSeq" id="WP_013655862.1">
    <property type="nucleotide sequence ID" value="NC_015275.1"/>
</dbReference>
<dbReference type="InterPro" id="IPR009660">
    <property type="entry name" value="Phage_A500_Gp15"/>
</dbReference>
<dbReference type="AlphaFoldDB" id="F2JQ13"/>
<evidence type="ECO:0000313" key="1">
    <source>
        <dbReference type="EMBL" id="ADZ82561.1"/>
    </source>
</evidence>
<dbReference type="EMBL" id="CP002582">
    <property type="protein sequence ID" value="ADZ82561.1"/>
    <property type="molecule type" value="Genomic_DNA"/>
</dbReference>
<evidence type="ECO:0000313" key="2">
    <source>
        <dbReference type="Proteomes" id="UP000008467"/>
    </source>
</evidence>
<proteinExistence type="predicted"/>
<reference evidence="1 2" key="1">
    <citation type="journal article" date="2011" name="J. Bacteriol.">
        <title>Complete genome sequence of the cellulose-degrading bacterium Cellulosilyticum lentocellum.</title>
        <authorList>
            <consortium name="US DOE Joint Genome Institute"/>
            <person name="Miller D.A."/>
            <person name="Suen G."/>
            <person name="Bruce D."/>
            <person name="Copeland A."/>
            <person name="Cheng J.F."/>
            <person name="Detter C."/>
            <person name="Goodwin L.A."/>
            <person name="Han C.S."/>
            <person name="Hauser L.J."/>
            <person name="Land M.L."/>
            <person name="Lapidus A."/>
            <person name="Lucas S."/>
            <person name="Meincke L."/>
            <person name="Pitluck S."/>
            <person name="Tapia R."/>
            <person name="Teshima H."/>
            <person name="Woyke T."/>
            <person name="Fox B.G."/>
            <person name="Angert E.R."/>
            <person name="Currie C.R."/>
        </authorList>
    </citation>
    <scope>NUCLEOTIDE SEQUENCE [LARGE SCALE GENOMIC DNA]</scope>
    <source>
        <strain evidence="2">ATCC 49066 / DSM 5427 / NCIMB 11756 / RHM5</strain>
    </source>
</reference>
<name>F2JQ13_CELLD</name>
<dbReference type="Pfam" id="PF06854">
    <property type="entry name" value="Phage_Gp15"/>
    <property type="match status" value="1"/>
</dbReference>
<gene>
    <name evidence="1" type="ordered locus">Clole_0828</name>
</gene>
<keyword evidence="2" id="KW-1185">Reference proteome</keyword>
<dbReference type="STRING" id="642492.Clole_0828"/>
<dbReference type="HOGENOM" id="CLU_108800_1_0_9"/>
<accession>F2JQ13</accession>